<dbReference type="PATRIC" id="fig|54915.3.peg.3955"/>
<evidence type="ECO:0000256" key="4">
    <source>
        <dbReference type="ARBA" id="ARBA00022989"/>
    </source>
</evidence>
<comment type="caution">
    <text evidence="7">The sequence shown here is derived from an EMBL/GenBank/DDBJ whole genome shotgun (WGS) entry which is preliminary data.</text>
</comment>
<dbReference type="RefSeq" id="WP_049740869.1">
    <property type="nucleotide sequence ID" value="NZ_BJON01000004.1"/>
</dbReference>
<keyword evidence="4 6" id="KW-1133">Transmembrane helix</keyword>
<gene>
    <name evidence="7" type="ORF">ADS79_24075</name>
</gene>
<accession>A0A0K9YT40</accession>
<dbReference type="Pfam" id="PF03899">
    <property type="entry name" value="ATP-synt_I"/>
    <property type="match status" value="1"/>
</dbReference>
<keyword evidence="3 6" id="KW-0812">Transmembrane</keyword>
<dbReference type="AlphaFoldDB" id="A0A0K9YT40"/>
<dbReference type="GO" id="GO:0005886">
    <property type="term" value="C:plasma membrane"/>
    <property type="evidence" value="ECO:0007669"/>
    <property type="project" value="UniProtKB-SubCell"/>
</dbReference>
<organism evidence="7 8">
    <name type="scientific">Brevibacillus reuszeri</name>
    <dbReference type="NCBI Taxonomy" id="54915"/>
    <lineage>
        <taxon>Bacteria</taxon>
        <taxon>Bacillati</taxon>
        <taxon>Bacillota</taxon>
        <taxon>Bacilli</taxon>
        <taxon>Bacillales</taxon>
        <taxon>Paenibacillaceae</taxon>
        <taxon>Brevibacillus</taxon>
    </lineage>
</organism>
<evidence type="ECO:0000256" key="2">
    <source>
        <dbReference type="ARBA" id="ARBA00022475"/>
    </source>
</evidence>
<name>A0A0K9YT40_9BACL</name>
<dbReference type="InterPro" id="IPR005598">
    <property type="entry name" value="ATP_synth_I"/>
</dbReference>
<evidence type="ECO:0000313" key="8">
    <source>
        <dbReference type="Proteomes" id="UP000036834"/>
    </source>
</evidence>
<dbReference type="EMBL" id="LGIQ01000009">
    <property type="protein sequence ID" value="KNB71827.1"/>
    <property type="molecule type" value="Genomic_DNA"/>
</dbReference>
<evidence type="ECO:0000256" key="6">
    <source>
        <dbReference type="SAM" id="Phobius"/>
    </source>
</evidence>
<dbReference type="STRING" id="54915.ADS79_24075"/>
<reference evidence="8" key="1">
    <citation type="submission" date="2015-07" db="EMBL/GenBank/DDBJ databases">
        <title>Genome sequencing project for genomic taxonomy and phylogenomics of Bacillus-like bacteria.</title>
        <authorList>
            <person name="Liu B."/>
            <person name="Wang J."/>
            <person name="Zhu Y."/>
            <person name="Liu G."/>
            <person name="Chen Q."/>
            <person name="Chen Z."/>
            <person name="Lan J."/>
            <person name="Che J."/>
            <person name="Ge C."/>
            <person name="Shi H."/>
            <person name="Pan Z."/>
            <person name="Liu X."/>
        </authorList>
    </citation>
    <scope>NUCLEOTIDE SEQUENCE [LARGE SCALE GENOMIC DNA]</scope>
    <source>
        <strain evidence="8">DSM 9887</strain>
    </source>
</reference>
<dbReference type="OrthoDB" id="2475003at2"/>
<feature type="transmembrane region" description="Helical" evidence="6">
    <location>
        <begin position="12"/>
        <end position="29"/>
    </location>
</feature>
<keyword evidence="5 6" id="KW-0472">Membrane</keyword>
<evidence type="ECO:0000256" key="3">
    <source>
        <dbReference type="ARBA" id="ARBA00022692"/>
    </source>
</evidence>
<comment type="subcellular location">
    <subcellularLocation>
        <location evidence="1">Cell membrane</location>
        <topology evidence="1">Multi-pass membrane protein</topology>
    </subcellularLocation>
</comment>
<evidence type="ECO:0000313" key="7">
    <source>
        <dbReference type="EMBL" id="KNB71827.1"/>
    </source>
</evidence>
<evidence type="ECO:0000256" key="1">
    <source>
        <dbReference type="ARBA" id="ARBA00004651"/>
    </source>
</evidence>
<keyword evidence="2" id="KW-1003">Cell membrane</keyword>
<feature type="transmembrane region" description="Helical" evidence="6">
    <location>
        <begin position="35"/>
        <end position="55"/>
    </location>
</feature>
<evidence type="ECO:0000256" key="5">
    <source>
        <dbReference type="ARBA" id="ARBA00023136"/>
    </source>
</evidence>
<feature type="transmembrane region" description="Helical" evidence="6">
    <location>
        <begin position="99"/>
        <end position="118"/>
    </location>
</feature>
<protein>
    <submittedName>
        <fullName evidence="7">ATP synthase I</fullName>
    </submittedName>
</protein>
<dbReference type="Proteomes" id="UP000036834">
    <property type="component" value="Unassembled WGS sequence"/>
</dbReference>
<sequence length="122" mass="13738">MQTFSSAMRATFRYAFFCMAIATILWAVLPSYRFFLQSLLLGMAGSLVNGTVLFSKTWRIGQMAVDPSIRPKGTGMLQRLVVAGFAVFLTMRFPHLFGLAGVLIGLFLFQILSFLFVYRSFK</sequence>
<proteinExistence type="predicted"/>
<feature type="transmembrane region" description="Helical" evidence="6">
    <location>
        <begin position="76"/>
        <end position="93"/>
    </location>
</feature>